<sequence>MSRRTLDVHDLAEFDQHAAATSTLAGWFLQSVDLTRRSEVLRRLDPAGAVFLGCRMDEADVDSVRARGALVFPRLPGVPFDPYRGALYTAAELYGLGAGPAAWTGSPDAGIYTWWRGHDPEDDLGATLATSLHDHAVSDALDERLAALGVPAVGVMGGHAVARDSPAYAGAARLGRALATAGRVVLTGGGPGAMEAANLGARMSPHSEPALQEALALVAPVPRFTPSVDHWAATAAEVLRRWPVDGPARSIGVPTWFYGHEPPNLFADGIAKYFANALREDVLLQRCRAGLVYLPGAAGTVQEIFQAATENYYAADDTQVAPLVLVGREHWTTTLPAWPLLQALGRGRTMAGRLHLVDTVEEALEVLVG</sequence>
<dbReference type="SUPFAM" id="SSF102405">
    <property type="entry name" value="MCP/YpsA-like"/>
    <property type="match status" value="1"/>
</dbReference>
<dbReference type="GO" id="GO:0005829">
    <property type="term" value="C:cytosol"/>
    <property type="evidence" value="ECO:0007669"/>
    <property type="project" value="TreeGrafter"/>
</dbReference>
<accession>A0A1G7D9U8</accession>
<dbReference type="Pfam" id="PF18306">
    <property type="entry name" value="LDcluster4"/>
    <property type="match status" value="1"/>
</dbReference>
<dbReference type="STRING" id="675864.SAMN04489747_3535"/>
<dbReference type="EMBL" id="LT629688">
    <property type="protein sequence ID" value="SDE48418.1"/>
    <property type="molecule type" value="Genomic_DNA"/>
</dbReference>
<evidence type="ECO:0000313" key="2">
    <source>
        <dbReference type="Proteomes" id="UP000198546"/>
    </source>
</evidence>
<dbReference type="Gene3D" id="3.40.50.450">
    <property type="match status" value="1"/>
</dbReference>
<name>A0A1G7D9U8_9ACTN</name>
<proteinExistence type="predicted"/>
<organism evidence="1 2">
    <name type="scientific">Auraticoccus monumenti</name>
    <dbReference type="NCBI Taxonomy" id="675864"/>
    <lineage>
        <taxon>Bacteria</taxon>
        <taxon>Bacillati</taxon>
        <taxon>Actinomycetota</taxon>
        <taxon>Actinomycetes</taxon>
        <taxon>Propionibacteriales</taxon>
        <taxon>Propionibacteriaceae</taxon>
        <taxon>Auraticoccus</taxon>
    </lineage>
</organism>
<dbReference type="InterPro" id="IPR041164">
    <property type="entry name" value="LDcluster4"/>
</dbReference>
<dbReference type="InterPro" id="IPR052341">
    <property type="entry name" value="LOG_family_nucleotidases"/>
</dbReference>
<dbReference type="PANTHER" id="PTHR43393">
    <property type="entry name" value="CYTOKININ RIBOSIDE 5'-MONOPHOSPHATE PHOSPHORIBOHYDROLASE"/>
    <property type="match status" value="1"/>
</dbReference>
<dbReference type="Proteomes" id="UP000198546">
    <property type="component" value="Chromosome i"/>
</dbReference>
<evidence type="ECO:0000313" key="1">
    <source>
        <dbReference type="EMBL" id="SDE48418.1"/>
    </source>
</evidence>
<keyword evidence="2" id="KW-1185">Reference proteome</keyword>
<dbReference type="PANTHER" id="PTHR43393:SF3">
    <property type="entry name" value="LYSINE DECARBOXYLASE-LIKE PROTEIN"/>
    <property type="match status" value="1"/>
</dbReference>
<dbReference type="RefSeq" id="WP_090595340.1">
    <property type="nucleotide sequence ID" value="NZ_LT629688.1"/>
</dbReference>
<dbReference type="OrthoDB" id="9807160at2"/>
<gene>
    <name evidence="1" type="ORF">SAMN04489747_3535</name>
</gene>
<protein>
    <submittedName>
        <fullName evidence="1">Predicted Rossmann fold nucleotide-binding protein</fullName>
    </submittedName>
</protein>
<dbReference type="AlphaFoldDB" id="A0A1G7D9U8"/>
<reference evidence="1 2" key="1">
    <citation type="submission" date="2016-10" db="EMBL/GenBank/DDBJ databases">
        <authorList>
            <person name="de Groot N.N."/>
        </authorList>
    </citation>
    <scope>NUCLEOTIDE SEQUENCE [LARGE SCALE GENOMIC DNA]</scope>
    <source>
        <strain evidence="1 2">MON 2.2</strain>
    </source>
</reference>